<comment type="caution">
    <text evidence="8">The sequence shown here is derived from an EMBL/GenBank/DDBJ whole genome shotgun (WGS) entry which is preliminary data.</text>
</comment>
<dbReference type="PANTHER" id="PTHR24359:SF1">
    <property type="entry name" value="INHIBITOR OF NUCLEAR FACTOR KAPPA-B KINASE EPSILON SUBUNIT HOMOLOG 1-RELATED"/>
    <property type="match status" value="1"/>
</dbReference>
<dbReference type="GO" id="GO:0005524">
    <property type="term" value="F:ATP binding"/>
    <property type="evidence" value="ECO:0007669"/>
    <property type="project" value="InterPro"/>
</dbReference>
<accession>A0AAN9YRI0</accession>
<evidence type="ECO:0000256" key="3">
    <source>
        <dbReference type="ARBA" id="ARBA00022989"/>
    </source>
</evidence>
<dbReference type="PROSITE" id="PS00108">
    <property type="entry name" value="PROTEIN_KINASE_ST"/>
    <property type="match status" value="1"/>
</dbReference>
<keyword evidence="2 6" id="KW-0812">Transmembrane</keyword>
<dbReference type="CDD" id="cd00180">
    <property type="entry name" value="PKc"/>
    <property type="match status" value="1"/>
</dbReference>
<evidence type="ECO:0000313" key="8">
    <source>
        <dbReference type="EMBL" id="KAK7751370.1"/>
    </source>
</evidence>
<evidence type="ECO:0000256" key="1">
    <source>
        <dbReference type="ARBA" id="ARBA00004141"/>
    </source>
</evidence>
<dbReference type="InterPro" id="IPR002523">
    <property type="entry name" value="MgTranspt_CorA/ZnTranspt_ZntB"/>
</dbReference>
<name>A0AAN9YRI0_9PEZI</name>
<dbReference type="Pfam" id="PF00069">
    <property type="entry name" value="Pkinase"/>
    <property type="match status" value="1"/>
</dbReference>
<dbReference type="InterPro" id="IPR008271">
    <property type="entry name" value="Ser/Thr_kinase_AS"/>
</dbReference>
<dbReference type="SMART" id="SM00220">
    <property type="entry name" value="S_TKc"/>
    <property type="match status" value="1"/>
</dbReference>
<dbReference type="InterPro" id="IPR045863">
    <property type="entry name" value="CorA_TM1_TM2"/>
</dbReference>
<dbReference type="GO" id="GO:0004674">
    <property type="term" value="F:protein serine/threonine kinase activity"/>
    <property type="evidence" value="ECO:0007669"/>
    <property type="project" value="TreeGrafter"/>
</dbReference>
<dbReference type="PROSITE" id="PS50011">
    <property type="entry name" value="PROTEIN_KINASE_DOM"/>
    <property type="match status" value="1"/>
</dbReference>
<dbReference type="InterPro" id="IPR011009">
    <property type="entry name" value="Kinase-like_dom_sf"/>
</dbReference>
<sequence length="929" mass="106783">MLKGCYVETVSESVKLIDTLPPTTQGRSPTRSCQFSRLEDLGEFFDNPENQTYGCRFISISQRNSWRPLQVTKAMLDRIAVEHDMGSSFWSLPSCFYNRNMDCEEAFCYPYTQNIDGSRIEIAYTLRYPEFKESEDRWAMRQSAVYHCYNVHTGQSTFVLFSPVANSLAHQKAEQYLTGGHDTGKGPFWLHELVFSTYFPAWRQYIAYMEREFLPISGTTFSTYIDKELRIGYDNLSALVSLQNRFLKVSAILGHAIDTLKELYVLLDEHPQLRALPLETRQLTIQLRNQYSNCRAYSRTATYLQQRTQATASLLSDTLSFRDQVVAKEQNGTILQLNKSAVFITMLTLFYLPSSFVATFFGMNFFDLDNDSGRIVGSPMEDDRLRFAPKGTAEAVLQRSNLKLIYQCLVSSNSLTEDNALTEEVFVQRVEERKLQRFLAIFIFASCSIDALVKITASLVASDTWLVRKNERLVFPLPSTLEQLKSLFEDNVNAEKFYTTQACFSTIVLRHREELIIQHPNLHRLPYLEEQPLAEGSFGKVFKVKIAKGHFVDYRTKNTSTVNTEPMEIARKDYVITTEFRVQKEREIMETILSSPSRNKNILESFGGLEISPMTYCLFMPLAICDLRAYMMENHATAPNTDEEKANFIRCAKGLAGGLSFLHNGIETPELDKLVCYHMDLKPDNILLFREDGSWIWKISDFGMSCVKKRRTNHHSEAEKDFNRWFVRRRKPEREPSVDPTRNIRGEGTYLAPESMSQNPKMTHESDVWSLGCVISVLFAYLDDGRNGVLNYQTLRINNSKPEGYDRFFISDRKFRPNDVHPAIRIYHEKLIKNARSRGCREEKAVAFMVRKLEDSVLKVEQGKRVSAEEVKDLLGKTYQFLKQPEAQDDAANPSRAPHTGLRERVGSVLHRLGPGKRYSFVLFIGTIA</sequence>
<dbReference type="InterPro" id="IPR000719">
    <property type="entry name" value="Prot_kinase_dom"/>
</dbReference>
<dbReference type="Pfam" id="PF01544">
    <property type="entry name" value="CorA"/>
    <property type="match status" value="1"/>
</dbReference>
<dbReference type="AlphaFoldDB" id="A0AAN9YRI0"/>
<organism evidence="8 9">
    <name type="scientific">Diatrype stigma</name>
    <dbReference type="NCBI Taxonomy" id="117547"/>
    <lineage>
        <taxon>Eukaryota</taxon>
        <taxon>Fungi</taxon>
        <taxon>Dikarya</taxon>
        <taxon>Ascomycota</taxon>
        <taxon>Pezizomycotina</taxon>
        <taxon>Sordariomycetes</taxon>
        <taxon>Xylariomycetidae</taxon>
        <taxon>Xylariales</taxon>
        <taxon>Diatrypaceae</taxon>
        <taxon>Diatrype</taxon>
    </lineage>
</organism>
<evidence type="ECO:0000256" key="4">
    <source>
        <dbReference type="ARBA" id="ARBA00023136"/>
    </source>
</evidence>
<evidence type="ECO:0000259" key="7">
    <source>
        <dbReference type="PROSITE" id="PS50011"/>
    </source>
</evidence>
<keyword evidence="9" id="KW-1185">Reference proteome</keyword>
<feature type="transmembrane region" description="Helical" evidence="6">
    <location>
        <begin position="341"/>
        <end position="366"/>
    </location>
</feature>
<gene>
    <name evidence="8" type="ORF">SLS62_006626</name>
</gene>
<dbReference type="SUPFAM" id="SSF56112">
    <property type="entry name" value="Protein kinase-like (PK-like)"/>
    <property type="match status" value="1"/>
</dbReference>
<protein>
    <recommendedName>
        <fullName evidence="7">Protein kinase domain-containing protein</fullName>
    </recommendedName>
</protein>
<proteinExistence type="predicted"/>
<comment type="subcellular location">
    <subcellularLocation>
        <location evidence="1">Membrane</location>
        <topology evidence="1">Multi-pass membrane protein</topology>
    </subcellularLocation>
</comment>
<evidence type="ECO:0000256" key="6">
    <source>
        <dbReference type="SAM" id="Phobius"/>
    </source>
</evidence>
<dbReference type="EMBL" id="JAKJXP020000050">
    <property type="protein sequence ID" value="KAK7751370.1"/>
    <property type="molecule type" value="Genomic_DNA"/>
</dbReference>
<dbReference type="GO" id="GO:0016020">
    <property type="term" value="C:membrane"/>
    <property type="evidence" value="ECO:0007669"/>
    <property type="project" value="UniProtKB-SubCell"/>
</dbReference>
<keyword evidence="3 6" id="KW-1133">Transmembrane helix</keyword>
<dbReference type="Gene3D" id="1.20.58.340">
    <property type="entry name" value="Magnesium transport protein CorA, transmembrane region"/>
    <property type="match status" value="1"/>
</dbReference>
<reference evidence="8 9" key="1">
    <citation type="submission" date="2024-02" db="EMBL/GenBank/DDBJ databases">
        <title>De novo assembly and annotation of 12 fungi associated with fruit tree decline syndrome in Ontario, Canada.</title>
        <authorList>
            <person name="Sulman M."/>
            <person name="Ellouze W."/>
            <person name="Ilyukhin E."/>
        </authorList>
    </citation>
    <scope>NUCLEOTIDE SEQUENCE [LARGE SCALE GENOMIC DNA]</scope>
    <source>
        <strain evidence="8 9">M11/M66-122</strain>
    </source>
</reference>
<dbReference type="Gene3D" id="1.10.510.10">
    <property type="entry name" value="Transferase(Phosphotransferase) domain 1"/>
    <property type="match status" value="1"/>
</dbReference>
<feature type="region of interest" description="Disordered" evidence="5">
    <location>
        <begin position="733"/>
        <end position="759"/>
    </location>
</feature>
<dbReference type="SUPFAM" id="SSF144083">
    <property type="entry name" value="Magnesium transport protein CorA, transmembrane region"/>
    <property type="match status" value="1"/>
</dbReference>
<dbReference type="Proteomes" id="UP001320420">
    <property type="component" value="Unassembled WGS sequence"/>
</dbReference>
<feature type="domain" description="Protein kinase" evidence="7">
    <location>
        <begin position="527"/>
        <end position="882"/>
    </location>
</feature>
<feature type="compositionally biased region" description="Basic and acidic residues" evidence="5">
    <location>
        <begin position="733"/>
        <end position="745"/>
    </location>
</feature>
<feature type="transmembrane region" description="Helical" evidence="6">
    <location>
        <begin position="438"/>
        <end position="461"/>
    </location>
</feature>
<evidence type="ECO:0000256" key="5">
    <source>
        <dbReference type="SAM" id="MobiDB-lite"/>
    </source>
</evidence>
<keyword evidence="4 6" id="KW-0472">Membrane</keyword>
<evidence type="ECO:0000313" key="9">
    <source>
        <dbReference type="Proteomes" id="UP001320420"/>
    </source>
</evidence>
<dbReference type="GO" id="GO:0046873">
    <property type="term" value="F:metal ion transmembrane transporter activity"/>
    <property type="evidence" value="ECO:0007669"/>
    <property type="project" value="InterPro"/>
</dbReference>
<dbReference type="PANTHER" id="PTHR24359">
    <property type="entry name" value="SERINE/THREONINE-PROTEIN KINASE SBK1"/>
    <property type="match status" value="1"/>
</dbReference>
<evidence type="ECO:0000256" key="2">
    <source>
        <dbReference type="ARBA" id="ARBA00022692"/>
    </source>
</evidence>